<protein>
    <submittedName>
        <fullName evidence="1">Uncharacterized protein</fullName>
    </submittedName>
</protein>
<keyword evidence="2" id="KW-1185">Reference proteome</keyword>
<dbReference type="EMBL" id="AP019416">
    <property type="protein sequence ID" value="BBI50451.1"/>
    <property type="molecule type" value="Genomic_DNA"/>
</dbReference>
<dbReference type="Proteomes" id="UP000289555">
    <property type="component" value="Chromosome"/>
</dbReference>
<organism evidence="1 2">
    <name type="scientific">Vreelandella olivaria</name>
    <dbReference type="NCBI Taxonomy" id="390919"/>
    <lineage>
        <taxon>Bacteria</taxon>
        <taxon>Pseudomonadati</taxon>
        <taxon>Pseudomonadota</taxon>
        <taxon>Gammaproteobacteria</taxon>
        <taxon>Oceanospirillales</taxon>
        <taxon>Halomonadaceae</taxon>
        <taxon>Vreelandella</taxon>
    </lineage>
</organism>
<proteinExistence type="predicted"/>
<name>A0ABM7GIM3_9GAMM</name>
<gene>
    <name evidence="1" type="ORF">HORIV_28720</name>
</gene>
<evidence type="ECO:0000313" key="2">
    <source>
        <dbReference type="Proteomes" id="UP000289555"/>
    </source>
</evidence>
<evidence type="ECO:0000313" key="1">
    <source>
        <dbReference type="EMBL" id="BBI50451.1"/>
    </source>
</evidence>
<accession>A0ABM7GIM3</accession>
<sequence>MRANAGDHPAGLPMEFEHKAEGLAVLNMIGCSSPTITTGISGWVALMNATSVMPVKRLTLSCTFLNPGDTIRCIGDFYYLFFFWG</sequence>
<reference evidence="2" key="1">
    <citation type="journal article" date="2019" name="Microbiol. Resour. Announc.">
        <title>Complete Genome Sequence of Halomonas olivaria, a Moderately Halophilic Bacterium Isolated from Olive Processing Effluents, Obtained by Nanopore Sequencing.</title>
        <authorList>
            <person name="Nagata S."/>
            <person name="Ii K.M."/>
            <person name="Tsukimi T."/>
            <person name="Miura M.C."/>
            <person name="Galipon J."/>
            <person name="Arakawa K."/>
        </authorList>
    </citation>
    <scope>NUCLEOTIDE SEQUENCE [LARGE SCALE GENOMIC DNA]</scope>
    <source>
        <strain evidence="2">TYRC17</strain>
    </source>
</reference>